<organism evidence="2 3">
    <name type="scientific">Pisum sativum</name>
    <name type="common">Garden pea</name>
    <name type="synonym">Lathyrus oleraceus</name>
    <dbReference type="NCBI Taxonomy" id="3888"/>
    <lineage>
        <taxon>Eukaryota</taxon>
        <taxon>Viridiplantae</taxon>
        <taxon>Streptophyta</taxon>
        <taxon>Embryophyta</taxon>
        <taxon>Tracheophyta</taxon>
        <taxon>Spermatophyta</taxon>
        <taxon>Magnoliopsida</taxon>
        <taxon>eudicotyledons</taxon>
        <taxon>Gunneridae</taxon>
        <taxon>Pentapetalae</taxon>
        <taxon>rosids</taxon>
        <taxon>fabids</taxon>
        <taxon>Fabales</taxon>
        <taxon>Fabaceae</taxon>
        <taxon>Papilionoideae</taxon>
        <taxon>50 kb inversion clade</taxon>
        <taxon>NPAAA clade</taxon>
        <taxon>Hologalegina</taxon>
        <taxon>IRL clade</taxon>
        <taxon>Fabeae</taxon>
        <taxon>Lathyrus</taxon>
    </lineage>
</organism>
<comment type="caution">
    <text evidence="2">The sequence shown here is derived from an EMBL/GenBank/DDBJ whole genome shotgun (WGS) entry which is preliminary data.</text>
</comment>
<dbReference type="Pfam" id="PF00657">
    <property type="entry name" value="Lipase_GDSL"/>
    <property type="match status" value="1"/>
</dbReference>
<protein>
    <recommendedName>
        <fullName evidence="4">GDSL esterase/lipase</fullName>
    </recommendedName>
</protein>
<dbReference type="Gene3D" id="3.40.50.1110">
    <property type="entry name" value="SGNH hydrolase"/>
    <property type="match status" value="1"/>
</dbReference>
<proteinExistence type="inferred from homology"/>
<dbReference type="PANTHER" id="PTHR45642">
    <property type="entry name" value="GDSL ESTERASE/LIPASE EXL3"/>
    <property type="match status" value="1"/>
</dbReference>
<reference evidence="2 3" key="1">
    <citation type="journal article" date="2022" name="Nat. Genet.">
        <title>Improved pea reference genome and pan-genome highlight genomic features and evolutionary characteristics.</title>
        <authorList>
            <person name="Yang T."/>
            <person name="Liu R."/>
            <person name="Luo Y."/>
            <person name="Hu S."/>
            <person name="Wang D."/>
            <person name="Wang C."/>
            <person name="Pandey M.K."/>
            <person name="Ge S."/>
            <person name="Xu Q."/>
            <person name="Li N."/>
            <person name="Li G."/>
            <person name="Huang Y."/>
            <person name="Saxena R.K."/>
            <person name="Ji Y."/>
            <person name="Li M."/>
            <person name="Yan X."/>
            <person name="He Y."/>
            <person name="Liu Y."/>
            <person name="Wang X."/>
            <person name="Xiang C."/>
            <person name="Varshney R.K."/>
            <person name="Ding H."/>
            <person name="Gao S."/>
            <person name="Zong X."/>
        </authorList>
    </citation>
    <scope>NUCLEOTIDE SEQUENCE [LARGE SCALE GENOMIC DNA]</scope>
    <source>
        <strain evidence="2 3">cv. Zhongwan 6</strain>
    </source>
</reference>
<dbReference type="InterPro" id="IPR050592">
    <property type="entry name" value="GDSL_lipolytic_enzyme"/>
</dbReference>
<dbReference type="Proteomes" id="UP001058974">
    <property type="component" value="Chromosome 7"/>
</dbReference>
<evidence type="ECO:0000256" key="1">
    <source>
        <dbReference type="ARBA" id="ARBA00008668"/>
    </source>
</evidence>
<gene>
    <name evidence="2" type="ORF">KIW84_074521</name>
</gene>
<evidence type="ECO:0008006" key="4">
    <source>
        <dbReference type="Google" id="ProtNLM"/>
    </source>
</evidence>
<dbReference type="PANTHER" id="PTHR45642:SF67">
    <property type="entry name" value="GDSL-LIKE LIPASE_ACYLHYDROLASE FAMILY PROTEIN, EXPRESSED"/>
    <property type="match status" value="1"/>
</dbReference>
<dbReference type="GO" id="GO:0016788">
    <property type="term" value="F:hydrolase activity, acting on ester bonds"/>
    <property type="evidence" value="ECO:0007669"/>
    <property type="project" value="InterPro"/>
</dbReference>
<accession>A0A9D4VT15</accession>
<name>A0A9D4VT15_PEA</name>
<comment type="similarity">
    <text evidence="1">Belongs to the 'GDSL' lipolytic enzyme family.</text>
</comment>
<dbReference type="Gramene" id="Psat07G0452100-T2">
    <property type="protein sequence ID" value="KAI5388892.1"/>
    <property type="gene ID" value="KIW84_074521"/>
</dbReference>
<evidence type="ECO:0000313" key="3">
    <source>
        <dbReference type="Proteomes" id="UP001058974"/>
    </source>
</evidence>
<evidence type="ECO:0000313" key="2">
    <source>
        <dbReference type="EMBL" id="KAI5388892.1"/>
    </source>
</evidence>
<keyword evidence="3" id="KW-1185">Reference proteome</keyword>
<dbReference type="InterPro" id="IPR001087">
    <property type="entry name" value="GDSL"/>
</dbReference>
<sequence length="130" mass="14333">MPAAITIFGFRSINKCVTKLNNVAIYFNQKLNSTTLNLRKKLPGVNLVVLDTNQLSYNIVNNPSQYGFIEARRSCCGTGLIEVSLLCNQNSIGTCVNASQYVFWDSFHPTDAFNKIMAAHLVSQASPILS</sequence>
<dbReference type="AlphaFoldDB" id="A0A9D4VT15"/>
<dbReference type="EMBL" id="JAMSHJ010000007">
    <property type="protein sequence ID" value="KAI5388892.1"/>
    <property type="molecule type" value="Genomic_DNA"/>
</dbReference>
<dbReference type="InterPro" id="IPR036514">
    <property type="entry name" value="SGNH_hydro_sf"/>
</dbReference>